<dbReference type="EMBL" id="JACDQQ010001216">
    <property type="protein sequence ID" value="MBA0085799.1"/>
    <property type="molecule type" value="Genomic_DNA"/>
</dbReference>
<feature type="transmembrane region" description="Helical" evidence="1">
    <location>
        <begin position="107"/>
        <end position="132"/>
    </location>
</feature>
<evidence type="ECO:0000313" key="2">
    <source>
        <dbReference type="EMBL" id="MBA0085799.1"/>
    </source>
</evidence>
<accession>A0A7V8SXA9</accession>
<evidence type="ECO:0000313" key="3">
    <source>
        <dbReference type="Proteomes" id="UP000567293"/>
    </source>
</evidence>
<protein>
    <submittedName>
        <fullName evidence="2">Uncharacterized protein</fullName>
    </submittedName>
</protein>
<proteinExistence type="predicted"/>
<keyword evidence="1" id="KW-1133">Transmembrane helix</keyword>
<feature type="transmembrane region" description="Helical" evidence="1">
    <location>
        <begin position="58"/>
        <end position="86"/>
    </location>
</feature>
<comment type="caution">
    <text evidence="2">The sequence shown here is derived from an EMBL/GenBank/DDBJ whole genome shotgun (WGS) entry which is preliminary data.</text>
</comment>
<evidence type="ECO:0000256" key="1">
    <source>
        <dbReference type="SAM" id="Phobius"/>
    </source>
</evidence>
<reference evidence="2" key="1">
    <citation type="submission" date="2020-06" db="EMBL/GenBank/DDBJ databases">
        <title>Legume-microbial interactions unlock mineral nutrients during tropical forest succession.</title>
        <authorList>
            <person name="Epihov D.Z."/>
        </authorList>
    </citation>
    <scope>NUCLEOTIDE SEQUENCE [LARGE SCALE GENOMIC DNA]</scope>
    <source>
        <strain evidence="2">Pan2503</strain>
    </source>
</reference>
<dbReference type="Proteomes" id="UP000567293">
    <property type="component" value="Unassembled WGS sequence"/>
</dbReference>
<keyword evidence="1" id="KW-0812">Transmembrane</keyword>
<gene>
    <name evidence="2" type="ORF">HRJ53_12445</name>
</gene>
<keyword evidence="1" id="KW-0472">Membrane</keyword>
<sequence length="133" mass="14176">MNPSMRPAKLLVLAVSEWLLVLPAAVLLLAAALRLVQPREYEPARSSWVIFEWAVAHISHAGAGLLFIALPGVAAFLGCVALSLVWRRNDLLRQDVVAALGGLRRHFAVLFLGTGTLVAGVILAAVVAHLIAD</sequence>
<dbReference type="AlphaFoldDB" id="A0A7V8SXA9"/>
<organism evidence="2 3">
    <name type="scientific">Candidatus Acidiferrum panamense</name>
    <dbReference type="NCBI Taxonomy" id="2741543"/>
    <lineage>
        <taxon>Bacteria</taxon>
        <taxon>Pseudomonadati</taxon>
        <taxon>Acidobacteriota</taxon>
        <taxon>Terriglobia</taxon>
        <taxon>Candidatus Acidiferrales</taxon>
        <taxon>Candidatus Acidiferrum</taxon>
    </lineage>
</organism>
<keyword evidence="3" id="KW-1185">Reference proteome</keyword>
<name>A0A7V8SXA9_9BACT</name>